<dbReference type="EMBL" id="JAKIKP010000009">
    <property type="protein sequence ID" value="MCL1143549.1"/>
    <property type="molecule type" value="Genomic_DNA"/>
</dbReference>
<dbReference type="RefSeq" id="WP_248996226.1">
    <property type="nucleotide sequence ID" value="NZ_JAKIKP010000009.1"/>
</dbReference>
<keyword evidence="1" id="KW-0472">Membrane</keyword>
<comment type="caution">
    <text evidence="2">The sequence shown here is derived from an EMBL/GenBank/DDBJ whole genome shotgun (WGS) entry which is preliminary data.</text>
</comment>
<dbReference type="Pfam" id="PF11174">
    <property type="entry name" value="DUF2970"/>
    <property type="match status" value="1"/>
</dbReference>
<dbReference type="Proteomes" id="UP001139333">
    <property type="component" value="Unassembled WGS sequence"/>
</dbReference>
<dbReference type="InterPro" id="IPR021344">
    <property type="entry name" value="DUF2970"/>
</dbReference>
<keyword evidence="1" id="KW-0812">Transmembrane</keyword>
<sequence length="59" mass="6524">MSFWQVLTSTLAAFIGVQSDNNRQRDFKHTSPIPFILMGVLLAIALVLALILIVRQVVG</sequence>
<accession>A0A9X1ZJL4</accession>
<evidence type="ECO:0000256" key="1">
    <source>
        <dbReference type="SAM" id="Phobius"/>
    </source>
</evidence>
<dbReference type="AlphaFoldDB" id="A0A9X1ZJL4"/>
<protein>
    <submittedName>
        <fullName evidence="2">DUF2970 domain-containing protein</fullName>
    </submittedName>
</protein>
<name>A0A9X1ZJL4_9GAMM</name>
<keyword evidence="1" id="KW-1133">Transmembrane helix</keyword>
<organism evidence="2 3">
    <name type="scientific">Shewanella gaetbuli</name>
    <dbReference type="NCBI Taxonomy" id="220752"/>
    <lineage>
        <taxon>Bacteria</taxon>
        <taxon>Pseudomonadati</taxon>
        <taxon>Pseudomonadota</taxon>
        <taxon>Gammaproteobacteria</taxon>
        <taxon>Alteromonadales</taxon>
        <taxon>Shewanellaceae</taxon>
        <taxon>Shewanella</taxon>
    </lineage>
</organism>
<gene>
    <name evidence="2" type="ORF">L2672_12685</name>
</gene>
<keyword evidence="3" id="KW-1185">Reference proteome</keyword>
<evidence type="ECO:0000313" key="2">
    <source>
        <dbReference type="EMBL" id="MCL1143549.1"/>
    </source>
</evidence>
<reference evidence="2" key="1">
    <citation type="submission" date="2022-01" db="EMBL/GenBank/DDBJ databases">
        <title>Whole genome-based taxonomy of the Shewanellaceae.</title>
        <authorList>
            <person name="Martin-Rodriguez A.J."/>
        </authorList>
    </citation>
    <scope>NUCLEOTIDE SEQUENCE</scope>
    <source>
        <strain evidence="2">DSM 16422</strain>
    </source>
</reference>
<feature type="transmembrane region" description="Helical" evidence="1">
    <location>
        <begin position="35"/>
        <end position="54"/>
    </location>
</feature>
<proteinExistence type="predicted"/>
<evidence type="ECO:0000313" key="3">
    <source>
        <dbReference type="Proteomes" id="UP001139333"/>
    </source>
</evidence>